<evidence type="ECO:0000256" key="2">
    <source>
        <dbReference type="ARBA" id="ARBA00012417"/>
    </source>
</evidence>
<dbReference type="Proteomes" id="UP000184111">
    <property type="component" value="Unassembled WGS sequence"/>
</dbReference>
<keyword evidence="4" id="KW-0548">Nucleotidyltransferase</keyword>
<dbReference type="InterPro" id="IPR036397">
    <property type="entry name" value="RNaseH_sf"/>
</dbReference>
<dbReference type="InterPro" id="IPR002298">
    <property type="entry name" value="DNA_polymerase_A"/>
</dbReference>
<dbReference type="GO" id="GO:0006261">
    <property type="term" value="P:DNA-templated DNA replication"/>
    <property type="evidence" value="ECO:0007669"/>
    <property type="project" value="InterPro"/>
</dbReference>
<dbReference type="PROSITE" id="PS00447">
    <property type="entry name" value="DNA_POLYMERASE_A"/>
    <property type="match status" value="1"/>
</dbReference>
<dbReference type="InterPro" id="IPR019760">
    <property type="entry name" value="DNA-dir_DNA_pol_A_CS"/>
</dbReference>
<keyword evidence="7" id="KW-0238">DNA-binding</keyword>
<comment type="similarity">
    <text evidence="1">Belongs to the DNA polymerase type-A family.</text>
</comment>
<reference evidence="10 11" key="1">
    <citation type="submission" date="2016-11" db="EMBL/GenBank/DDBJ databases">
        <authorList>
            <person name="Jaros S."/>
            <person name="Januszkiewicz K."/>
            <person name="Wedrychowicz H."/>
        </authorList>
    </citation>
    <scope>NUCLEOTIDE SEQUENCE [LARGE SCALE GENOMIC DNA]</scope>
    <source>
        <strain evidence="10 11">CGMCC 4.2025</strain>
    </source>
</reference>
<evidence type="ECO:0000256" key="4">
    <source>
        <dbReference type="ARBA" id="ARBA00022695"/>
    </source>
</evidence>
<dbReference type="InterPro" id="IPR043502">
    <property type="entry name" value="DNA/RNA_pol_sf"/>
</dbReference>
<evidence type="ECO:0000259" key="9">
    <source>
        <dbReference type="SMART" id="SM00482"/>
    </source>
</evidence>
<dbReference type="InterPro" id="IPR001098">
    <property type="entry name" value="DNA-dir_DNA_pol_A_palm_dom"/>
</dbReference>
<dbReference type="GO" id="GO:0006302">
    <property type="term" value="P:double-strand break repair"/>
    <property type="evidence" value="ECO:0007669"/>
    <property type="project" value="TreeGrafter"/>
</dbReference>
<dbReference type="Gene3D" id="3.30.70.370">
    <property type="match status" value="1"/>
</dbReference>
<gene>
    <name evidence="10" type="ORF">SAMN05216499_10129</name>
</gene>
<evidence type="ECO:0000313" key="10">
    <source>
        <dbReference type="EMBL" id="SHK55709.1"/>
    </source>
</evidence>
<evidence type="ECO:0000256" key="7">
    <source>
        <dbReference type="ARBA" id="ARBA00023125"/>
    </source>
</evidence>
<dbReference type="Gene3D" id="3.30.420.10">
    <property type="entry name" value="Ribonuclease H-like superfamily/Ribonuclease H"/>
    <property type="match status" value="1"/>
</dbReference>
<dbReference type="PANTHER" id="PTHR10133:SF27">
    <property type="entry name" value="DNA POLYMERASE NU"/>
    <property type="match status" value="1"/>
</dbReference>
<dbReference type="OrthoDB" id="5196455at2"/>
<keyword evidence="5" id="KW-0235">DNA replication</keyword>
<dbReference type="GO" id="GO:0003887">
    <property type="term" value="F:DNA-directed DNA polymerase activity"/>
    <property type="evidence" value="ECO:0007669"/>
    <property type="project" value="UniProtKB-KW"/>
</dbReference>
<evidence type="ECO:0000256" key="8">
    <source>
        <dbReference type="ARBA" id="ARBA00049244"/>
    </source>
</evidence>
<feature type="domain" description="DNA-directed DNA polymerase family A palm" evidence="9">
    <location>
        <begin position="385"/>
        <end position="571"/>
    </location>
</feature>
<accession>A0A1M6TFR6</accession>
<dbReference type="SMART" id="SM00482">
    <property type="entry name" value="POLAc"/>
    <property type="match status" value="1"/>
</dbReference>
<evidence type="ECO:0000256" key="5">
    <source>
        <dbReference type="ARBA" id="ARBA00022705"/>
    </source>
</evidence>
<evidence type="ECO:0000256" key="3">
    <source>
        <dbReference type="ARBA" id="ARBA00022679"/>
    </source>
</evidence>
<dbReference type="GO" id="GO:0003677">
    <property type="term" value="F:DNA binding"/>
    <property type="evidence" value="ECO:0007669"/>
    <property type="project" value="UniProtKB-KW"/>
</dbReference>
<sequence>MTAYTRTHGGVAMTVHAPADDAEFDQAAFAAFAASDPVLGLDVEGHAIVDGGPGHFGPDAGLRMVQFGTATTAWVLNPLFPGQRLAIEAVLADPERRFTTHTNYDTLAVWSAFGIALGQRVIDTHLLSKLVDPDERAGHGLKDLSLRYLDSGLVEAQQALYARMRELAPTGRRAGNSPLTWGWNHIPATDEAYTVYAGLDAVYVRRLLPVLLARCGPFSHLVRMEQWLAAQSTGITVRGLLLDRPYTESLLERVQDEFDQAAGTITRALGFSGSSPRFAEWLEQQVTGTRLPRTDGGRPSATADALTQLTAEIADGTATITEQGQALLEARRAMAATTNTIANLKSFLTAADGGGRVHPQINTLRARTGRMSITGPALQTLKKHDPRLRHCFQADPGNVLITCDFSQVEVRVAAALSRDRTLMAVIASGVDIHDATAELMYGKGFAKEQRTVSKRATFGTIYGGGAKALAAQTGVPVSVARGVIQRWQRTYPEVIRFGKDIANATTVITGSGRRIPADPARPYANSNYAIQSTARDLLVAAVYQLATEGGLHGALWLFVHDEVIVQAPAHRAEEVRRLLQEAMTATFRGVPIAADAEILGTHWGRLPDTTSTDTTTGSVHAAA</sequence>
<dbReference type="STRING" id="310782.SAMN05216499_10129"/>
<keyword evidence="6" id="KW-0239">DNA-directed DNA polymerase</keyword>
<evidence type="ECO:0000313" key="11">
    <source>
        <dbReference type="Proteomes" id="UP000184111"/>
    </source>
</evidence>
<dbReference type="SUPFAM" id="SSF56672">
    <property type="entry name" value="DNA/RNA polymerases"/>
    <property type="match status" value="1"/>
</dbReference>
<evidence type="ECO:0000256" key="1">
    <source>
        <dbReference type="ARBA" id="ARBA00007705"/>
    </source>
</evidence>
<dbReference type="SUPFAM" id="SSF53098">
    <property type="entry name" value="Ribonuclease H-like"/>
    <property type="match status" value="1"/>
</dbReference>
<comment type="catalytic activity">
    <reaction evidence="8">
        <text>DNA(n) + a 2'-deoxyribonucleoside 5'-triphosphate = DNA(n+1) + diphosphate</text>
        <dbReference type="Rhea" id="RHEA:22508"/>
        <dbReference type="Rhea" id="RHEA-COMP:17339"/>
        <dbReference type="Rhea" id="RHEA-COMP:17340"/>
        <dbReference type="ChEBI" id="CHEBI:33019"/>
        <dbReference type="ChEBI" id="CHEBI:61560"/>
        <dbReference type="ChEBI" id="CHEBI:173112"/>
        <dbReference type="EC" id="2.7.7.7"/>
    </reaction>
</comment>
<dbReference type="EC" id="2.7.7.7" evidence="2"/>
<keyword evidence="11" id="KW-1185">Reference proteome</keyword>
<dbReference type="Pfam" id="PF00476">
    <property type="entry name" value="DNA_pol_A"/>
    <property type="match status" value="1"/>
</dbReference>
<dbReference type="RefSeq" id="WP_073492238.1">
    <property type="nucleotide sequence ID" value="NZ_FRBI01000001.1"/>
</dbReference>
<organism evidence="10 11">
    <name type="scientific">Actinacidiphila paucisporea</name>
    <dbReference type="NCBI Taxonomy" id="310782"/>
    <lineage>
        <taxon>Bacteria</taxon>
        <taxon>Bacillati</taxon>
        <taxon>Actinomycetota</taxon>
        <taxon>Actinomycetes</taxon>
        <taxon>Kitasatosporales</taxon>
        <taxon>Streptomycetaceae</taxon>
        <taxon>Actinacidiphila</taxon>
    </lineage>
</organism>
<dbReference type="PANTHER" id="PTHR10133">
    <property type="entry name" value="DNA POLYMERASE I"/>
    <property type="match status" value="1"/>
</dbReference>
<name>A0A1M6TFR6_9ACTN</name>
<dbReference type="EMBL" id="FRBI01000001">
    <property type="protein sequence ID" value="SHK55709.1"/>
    <property type="molecule type" value="Genomic_DNA"/>
</dbReference>
<evidence type="ECO:0000256" key="6">
    <source>
        <dbReference type="ARBA" id="ARBA00022932"/>
    </source>
</evidence>
<keyword evidence="3" id="KW-0808">Transferase</keyword>
<protein>
    <recommendedName>
        <fullName evidence="2">DNA-directed DNA polymerase</fullName>
        <ecNumber evidence="2">2.7.7.7</ecNumber>
    </recommendedName>
</protein>
<dbReference type="InterPro" id="IPR012337">
    <property type="entry name" value="RNaseH-like_sf"/>
</dbReference>
<proteinExistence type="inferred from homology"/>
<dbReference type="AlphaFoldDB" id="A0A1M6TFR6"/>
<dbReference type="Gene3D" id="1.10.150.20">
    <property type="entry name" value="5' to 3' exonuclease, C-terminal subdomain"/>
    <property type="match status" value="1"/>
</dbReference>
<dbReference type="PRINTS" id="PR00868">
    <property type="entry name" value="DNAPOLI"/>
</dbReference>